<proteinExistence type="predicted"/>
<evidence type="ECO:0000313" key="2">
    <source>
        <dbReference type="Proteomes" id="UP001341281"/>
    </source>
</evidence>
<organism evidence="1 2">
    <name type="scientific">Paspalum notatum var. saurae</name>
    <dbReference type="NCBI Taxonomy" id="547442"/>
    <lineage>
        <taxon>Eukaryota</taxon>
        <taxon>Viridiplantae</taxon>
        <taxon>Streptophyta</taxon>
        <taxon>Embryophyta</taxon>
        <taxon>Tracheophyta</taxon>
        <taxon>Spermatophyta</taxon>
        <taxon>Magnoliopsida</taxon>
        <taxon>Liliopsida</taxon>
        <taxon>Poales</taxon>
        <taxon>Poaceae</taxon>
        <taxon>PACMAD clade</taxon>
        <taxon>Panicoideae</taxon>
        <taxon>Andropogonodae</taxon>
        <taxon>Paspaleae</taxon>
        <taxon>Paspalinae</taxon>
        <taxon>Paspalum</taxon>
    </lineage>
</organism>
<reference evidence="1 2" key="1">
    <citation type="submission" date="2024-02" db="EMBL/GenBank/DDBJ databases">
        <title>High-quality chromosome-scale genome assembly of Pensacola bahiagrass (Paspalum notatum Flugge var. saurae).</title>
        <authorList>
            <person name="Vega J.M."/>
            <person name="Podio M."/>
            <person name="Orjuela J."/>
            <person name="Siena L.A."/>
            <person name="Pessino S.C."/>
            <person name="Combes M.C."/>
            <person name="Mariac C."/>
            <person name="Albertini E."/>
            <person name="Pupilli F."/>
            <person name="Ortiz J.P.A."/>
            <person name="Leblanc O."/>
        </authorList>
    </citation>
    <scope>NUCLEOTIDE SEQUENCE [LARGE SCALE GENOMIC DNA]</scope>
    <source>
        <strain evidence="1">R1</strain>
        <tissue evidence="1">Leaf</tissue>
    </source>
</reference>
<dbReference type="EMBL" id="CP144751">
    <property type="protein sequence ID" value="WVZ83511.1"/>
    <property type="molecule type" value="Genomic_DNA"/>
</dbReference>
<protein>
    <submittedName>
        <fullName evidence="1">Uncharacterized protein</fullName>
    </submittedName>
</protein>
<evidence type="ECO:0000313" key="1">
    <source>
        <dbReference type="EMBL" id="WVZ83511.1"/>
    </source>
</evidence>
<name>A0AAQ3X3H5_PASNO</name>
<accession>A0AAQ3X3H5</accession>
<gene>
    <name evidence="1" type="ORF">U9M48_030653</name>
</gene>
<dbReference type="Proteomes" id="UP001341281">
    <property type="component" value="Chromosome 07"/>
</dbReference>
<keyword evidence="2" id="KW-1185">Reference proteome</keyword>
<dbReference type="AlphaFoldDB" id="A0AAQ3X3H5"/>
<sequence length="106" mass="11863">MWADQDSEYFQKCYVPFPDDILCMVPFAGDVYLTNRQGSVLCLTAADDDYDVARRGGRMARSISMSTVVPALGPESVEVGRYYYLVATAWCLTSQRSSEKGWWGIG</sequence>